<organism evidence="6 7">
    <name type="scientific">Dactylosporangium sucinum</name>
    <dbReference type="NCBI Taxonomy" id="1424081"/>
    <lineage>
        <taxon>Bacteria</taxon>
        <taxon>Bacillati</taxon>
        <taxon>Actinomycetota</taxon>
        <taxon>Actinomycetes</taxon>
        <taxon>Micromonosporales</taxon>
        <taxon>Micromonosporaceae</taxon>
        <taxon>Dactylosporangium</taxon>
    </lineage>
</organism>
<reference evidence="6" key="1">
    <citation type="journal article" date="2014" name="Int. J. Syst. Evol. Microbiol.">
        <title>Complete genome sequence of Corynebacterium casei LMG S-19264T (=DSM 44701T), isolated from a smear-ripened cheese.</title>
        <authorList>
            <consortium name="US DOE Joint Genome Institute (JGI-PGF)"/>
            <person name="Walter F."/>
            <person name="Albersmeier A."/>
            <person name="Kalinowski J."/>
            <person name="Ruckert C."/>
        </authorList>
    </citation>
    <scope>NUCLEOTIDE SEQUENCE</scope>
    <source>
        <strain evidence="6">JCM 19831</strain>
    </source>
</reference>
<dbReference type="Gene3D" id="1.10.10.10">
    <property type="entry name" value="Winged helix-like DNA-binding domain superfamily/Winged helix DNA-binding domain"/>
    <property type="match status" value="1"/>
</dbReference>
<dbReference type="SUPFAM" id="SSF55781">
    <property type="entry name" value="GAF domain-like"/>
    <property type="match status" value="1"/>
</dbReference>
<dbReference type="Proteomes" id="UP000642070">
    <property type="component" value="Unassembled WGS sequence"/>
</dbReference>
<dbReference type="InterPro" id="IPR050707">
    <property type="entry name" value="HTH_MetabolicPath_Reg"/>
</dbReference>
<dbReference type="PROSITE" id="PS51078">
    <property type="entry name" value="ICLR_ED"/>
    <property type="match status" value="1"/>
</dbReference>
<evidence type="ECO:0000256" key="1">
    <source>
        <dbReference type="ARBA" id="ARBA00023015"/>
    </source>
</evidence>
<feature type="domain" description="HTH iclR-type" evidence="4">
    <location>
        <begin position="4"/>
        <end position="65"/>
    </location>
</feature>
<comment type="caution">
    <text evidence="6">The sequence shown here is derived from an EMBL/GenBank/DDBJ whole genome shotgun (WGS) entry which is preliminary data.</text>
</comment>
<dbReference type="InterPro" id="IPR014757">
    <property type="entry name" value="Tscrpt_reg_IclR_C"/>
</dbReference>
<dbReference type="PROSITE" id="PS51077">
    <property type="entry name" value="HTH_ICLR"/>
    <property type="match status" value="1"/>
</dbReference>
<dbReference type="AlphaFoldDB" id="A0A917U703"/>
<dbReference type="PANTHER" id="PTHR30136:SF35">
    <property type="entry name" value="HTH-TYPE TRANSCRIPTIONAL REGULATOR RV1719"/>
    <property type="match status" value="1"/>
</dbReference>
<dbReference type="InterPro" id="IPR005471">
    <property type="entry name" value="Tscrpt_reg_IclR_N"/>
</dbReference>
<proteinExistence type="predicted"/>
<keyword evidence="1" id="KW-0805">Transcription regulation</keyword>
<evidence type="ECO:0000256" key="2">
    <source>
        <dbReference type="ARBA" id="ARBA00023125"/>
    </source>
</evidence>
<dbReference type="InterPro" id="IPR036390">
    <property type="entry name" value="WH_DNA-bd_sf"/>
</dbReference>
<dbReference type="EMBL" id="BMPI01000046">
    <property type="protein sequence ID" value="GGM61864.1"/>
    <property type="molecule type" value="Genomic_DNA"/>
</dbReference>
<name>A0A917U703_9ACTN</name>
<protein>
    <submittedName>
        <fullName evidence="6">HTH-type transcriptional regulator YagI</fullName>
    </submittedName>
</protein>
<evidence type="ECO:0000256" key="3">
    <source>
        <dbReference type="ARBA" id="ARBA00023163"/>
    </source>
</evidence>
<evidence type="ECO:0000313" key="7">
    <source>
        <dbReference type="Proteomes" id="UP000642070"/>
    </source>
</evidence>
<feature type="domain" description="IclR-ED" evidence="5">
    <location>
        <begin position="66"/>
        <end position="247"/>
    </location>
</feature>
<dbReference type="Pfam" id="PF01614">
    <property type="entry name" value="IclR_C"/>
    <property type="match status" value="1"/>
</dbReference>
<dbReference type="Gene3D" id="3.30.450.40">
    <property type="match status" value="1"/>
</dbReference>
<dbReference type="Pfam" id="PF09339">
    <property type="entry name" value="HTH_IclR"/>
    <property type="match status" value="1"/>
</dbReference>
<evidence type="ECO:0000259" key="5">
    <source>
        <dbReference type="PROSITE" id="PS51078"/>
    </source>
</evidence>
<dbReference type="GO" id="GO:0003677">
    <property type="term" value="F:DNA binding"/>
    <property type="evidence" value="ECO:0007669"/>
    <property type="project" value="UniProtKB-KW"/>
</dbReference>
<accession>A0A917U703</accession>
<dbReference type="SMART" id="SM00346">
    <property type="entry name" value="HTH_ICLR"/>
    <property type="match status" value="1"/>
</dbReference>
<dbReference type="RefSeq" id="WP_190254704.1">
    <property type="nucleotide sequence ID" value="NZ_BMPI01000046.1"/>
</dbReference>
<evidence type="ECO:0000313" key="6">
    <source>
        <dbReference type="EMBL" id="GGM61864.1"/>
    </source>
</evidence>
<reference evidence="6" key="2">
    <citation type="submission" date="2020-09" db="EMBL/GenBank/DDBJ databases">
        <authorList>
            <person name="Sun Q."/>
            <person name="Ohkuma M."/>
        </authorList>
    </citation>
    <scope>NUCLEOTIDE SEQUENCE</scope>
    <source>
        <strain evidence="6">JCM 19831</strain>
    </source>
</reference>
<dbReference type="InterPro" id="IPR029016">
    <property type="entry name" value="GAF-like_dom_sf"/>
</dbReference>
<dbReference type="SUPFAM" id="SSF46785">
    <property type="entry name" value="Winged helix' DNA-binding domain"/>
    <property type="match status" value="1"/>
</dbReference>
<dbReference type="PANTHER" id="PTHR30136">
    <property type="entry name" value="HELIX-TURN-HELIX TRANSCRIPTIONAL REGULATOR, ICLR FAMILY"/>
    <property type="match status" value="1"/>
</dbReference>
<evidence type="ECO:0000259" key="4">
    <source>
        <dbReference type="PROSITE" id="PS51077"/>
    </source>
</evidence>
<keyword evidence="2" id="KW-0238">DNA-binding</keyword>
<dbReference type="GO" id="GO:0045892">
    <property type="term" value="P:negative regulation of DNA-templated transcription"/>
    <property type="evidence" value="ECO:0007669"/>
    <property type="project" value="TreeGrafter"/>
</dbReference>
<sequence length="247" mass="26634">MSGLQNATRVVQLIELLAARKAISLDDAAAELGVHKSNALRLLATLRELGWVTSNNSRTEYHLGHRLIAIGQSAVSGDTLQQVLKIAAEVCDLTGETVHVSVPTGTHMITVGRIDSPNSLRVTRDIGHEDTLHATAVGKVYLAWLPEDEAAALLSRIPLSRLTPKTLTSKSAILKELKTIRETGYAVNLEETEIGVTALAVLLQVLPHTTPFALSLTGPSSRWSHTEIDKALPEILTIVGPFRAKPQ</sequence>
<keyword evidence="3" id="KW-0804">Transcription</keyword>
<dbReference type="InterPro" id="IPR036388">
    <property type="entry name" value="WH-like_DNA-bd_sf"/>
</dbReference>
<keyword evidence="7" id="KW-1185">Reference proteome</keyword>
<gene>
    <name evidence="6" type="primary">yagI</name>
    <name evidence="6" type="ORF">GCM10007977_074170</name>
</gene>
<dbReference type="GO" id="GO:0003700">
    <property type="term" value="F:DNA-binding transcription factor activity"/>
    <property type="evidence" value="ECO:0007669"/>
    <property type="project" value="TreeGrafter"/>
</dbReference>